<sequence>MKRFYTEAAVMPHGEGLAIALDGKAVRTPAGQLLLAGHADLAEAIAAEWRGQGEEILPHSMPLCQLLSTALDRVIPNRFVIVEQLMNYAGTDLLCYRAESPRDLVERQERVWQPLIDWVLVAFGVEMQVTRGVIPISQPTEAIAALENTVAGYDPLRLTALQSAVPATGSLVLGLALVEERLTAEEAFAISQLDETYQTELWGEDPEAARARAALRRDIAAASRFLELSVRKDMQLGH</sequence>
<keyword evidence="2" id="KW-0809">Transit peptide</keyword>
<comment type="similarity">
    <text evidence="1">Belongs to the ATP12 family.</text>
</comment>
<protein>
    <submittedName>
        <fullName evidence="4">ATPase</fullName>
    </submittedName>
</protein>
<accession>A0A2N3PNA6</accession>
<dbReference type="Gene3D" id="1.10.3580.10">
    <property type="entry name" value="ATP12 ATPase"/>
    <property type="match status" value="1"/>
</dbReference>
<name>A0A2N3PNA6_9PROT</name>
<reference evidence="5" key="1">
    <citation type="submission" date="2017-12" db="EMBL/GenBank/DDBJ databases">
        <title>Draft genome sequence of Telmatospirillum siberiense 26-4b1T, an acidotolerant peatland alphaproteobacterium potentially involved in sulfur cycling.</title>
        <authorList>
            <person name="Hausmann B."/>
            <person name="Pjevac P."/>
            <person name="Schreck K."/>
            <person name="Herbold C.W."/>
            <person name="Daims H."/>
            <person name="Wagner M."/>
            <person name="Pester M."/>
            <person name="Loy A."/>
        </authorList>
    </citation>
    <scope>NUCLEOTIDE SEQUENCE [LARGE SCALE GENOMIC DNA]</scope>
    <source>
        <strain evidence="5">26-4b1</strain>
    </source>
</reference>
<dbReference type="Gene3D" id="3.30.2180.10">
    <property type="entry name" value="ATP12-like"/>
    <property type="match status" value="1"/>
</dbReference>
<keyword evidence="3" id="KW-0143">Chaperone</keyword>
<dbReference type="SUPFAM" id="SSF160909">
    <property type="entry name" value="ATP12-like"/>
    <property type="match status" value="1"/>
</dbReference>
<dbReference type="InterPro" id="IPR042272">
    <property type="entry name" value="ATP12_ATP_synth-F1-assembly_N"/>
</dbReference>
<organism evidence="4 5">
    <name type="scientific">Telmatospirillum siberiense</name>
    <dbReference type="NCBI Taxonomy" id="382514"/>
    <lineage>
        <taxon>Bacteria</taxon>
        <taxon>Pseudomonadati</taxon>
        <taxon>Pseudomonadota</taxon>
        <taxon>Alphaproteobacteria</taxon>
        <taxon>Rhodospirillales</taxon>
        <taxon>Rhodospirillaceae</taxon>
        <taxon>Telmatospirillum</taxon>
    </lineage>
</organism>
<dbReference type="Pfam" id="PF07542">
    <property type="entry name" value="ATP12"/>
    <property type="match status" value="1"/>
</dbReference>
<dbReference type="InterPro" id="IPR023335">
    <property type="entry name" value="ATP12_ortho_dom_sf"/>
</dbReference>
<comment type="caution">
    <text evidence="4">The sequence shown here is derived from an EMBL/GenBank/DDBJ whole genome shotgun (WGS) entry which is preliminary data.</text>
</comment>
<evidence type="ECO:0000256" key="1">
    <source>
        <dbReference type="ARBA" id="ARBA00008231"/>
    </source>
</evidence>
<dbReference type="EMBL" id="PIUM01000042">
    <property type="protein sequence ID" value="PKU21882.1"/>
    <property type="molecule type" value="Genomic_DNA"/>
</dbReference>
<dbReference type="Proteomes" id="UP000233293">
    <property type="component" value="Unassembled WGS sequence"/>
</dbReference>
<dbReference type="AlphaFoldDB" id="A0A2N3PNA6"/>
<dbReference type="GO" id="GO:0043461">
    <property type="term" value="P:proton-transporting ATP synthase complex assembly"/>
    <property type="evidence" value="ECO:0007669"/>
    <property type="project" value="InterPro"/>
</dbReference>
<keyword evidence="5" id="KW-1185">Reference proteome</keyword>
<evidence type="ECO:0000313" key="4">
    <source>
        <dbReference type="EMBL" id="PKU21882.1"/>
    </source>
</evidence>
<evidence type="ECO:0000313" key="5">
    <source>
        <dbReference type="Proteomes" id="UP000233293"/>
    </source>
</evidence>
<dbReference type="OrthoDB" id="9797825at2"/>
<dbReference type="PANTHER" id="PTHR21013">
    <property type="entry name" value="ATP SYNTHASE MITOCHONDRIAL F1 COMPLEX ASSEMBLY FACTOR 2/ATP12 PROTEIN, MITOCHONDRIAL PRECURSOR"/>
    <property type="match status" value="1"/>
</dbReference>
<gene>
    <name evidence="4" type="ORF">CWS72_24680</name>
</gene>
<evidence type="ECO:0000256" key="2">
    <source>
        <dbReference type="ARBA" id="ARBA00022946"/>
    </source>
</evidence>
<evidence type="ECO:0000256" key="3">
    <source>
        <dbReference type="ARBA" id="ARBA00023186"/>
    </source>
</evidence>
<dbReference type="RefSeq" id="WP_101253320.1">
    <property type="nucleotide sequence ID" value="NZ_PIUM01000042.1"/>
</dbReference>
<dbReference type="PANTHER" id="PTHR21013:SF10">
    <property type="entry name" value="ATP SYNTHASE MITOCHONDRIAL F1 COMPLEX ASSEMBLY FACTOR 2"/>
    <property type="match status" value="1"/>
</dbReference>
<proteinExistence type="inferred from homology"/>
<dbReference type="InterPro" id="IPR011419">
    <property type="entry name" value="ATP12_ATP_synth-F1-assembly"/>
</dbReference>